<sequence length="163" mass="17384">MSTKKVSIYGVLIALALILSYVESQIPAFVAVPGMKLGLTNIVVLVTLYILDDKSAMAINILRIVVVSILFGTAMSFAFSITGGMLSTIVMILLKRTKRFKIIGISAAGGITHNIGQILAAMVLMNTKAIAWYLPVLWISGIFSGVVIGIIGGLVCSRLDKIK</sequence>
<reference evidence="2 3" key="1">
    <citation type="journal article" date="2010" name="PLoS ONE">
        <title>The glycobiome of the rumen bacterium Butyrivibrio proteoclasticus B316(T) highlights adaptation to a polysaccharide-rich environment.</title>
        <authorList>
            <person name="Kelly W.J."/>
            <person name="Leahy S.C."/>
            <person name="Altermann E."/>
            <person name="Yeoman C.J."/>
            <person name="Dunne J.C."/>
            <person name="Kong Z."/>
            <person name="Pacheco D.M."/>
            <person name="Li D."/>
            <person name="Noel S.J."/>
            <person name="Moon C.D."/>
            <person name="Cookson A.L."/>
            <person name="Attwood G.T."/>
        </authorList>
    </citation>
    <scope>NUCLEOTIDE SEQUENCE [LARGE SCALE GENOMIC DNA]</scope>
    <source>
        <strain evidence="3">ATCC 51982 / DSM 14932 / B316</strain>
    </source>
</reference>
<feature type="transmembrane region" description="Helical" evidence="1">
    <location>
        <begin position="6"/>
        <end position="22"/>
    </location>
</feature>
<dbReference type="KEGG" id="bpb:bpr_I2024"/>
<keyword evidence="1" id="KW-1133">Transmembrane helix</keyword>
<gene>
    <name evidence="2" type="ordered locus">bpr_I2024</name>
</gene>
<feature type="transmembrane region" description="Helical" evidence="1">
    <location>
        <begin position="57"/>
        <end position="81"/>
    </location>
</feature>
<evidence type="ECO:0000313" key="3">
    <source>
        <dbReference type="Proteomes" id="UP000001299"/>
    </source>
</evidence>
<dbReference type="Gene3D" id="1.10.1760.20">
    <property type="match status" value="1"/>
</dbReference>
<keyword evidence="3" id="KW-1185">Reference proteome</keyword>
<accession>E0RYR3</accession>
<dbReference type="Pfam" id="PF07456">
    <property type="entry name" value="Hpre_diP_synt_I"/>
    <property type="match status" value="1"/>
</dbReference>
<evidence type="ECO:0000256" key="1">
    <source>
        <dbReference type="SAM" id="Phobius"/>
    </source>
</evidence>
<dbReference type="HOGENOM" id="CLU_108933_1_1_9"/>
<keyword evidence="1" id="KW-0812">Transmembrane</keyword>
<dbReference type="EMBL" id="CP001810">
    <property type="protein sequence ID" value="ADL34758.1"/>
    <property type="molecule type" value="Genomic_DNA"/>
</dbReference>
<organism evidence="2 3">
    <name type="scientific">Butyrivibrio proteoclasticus (strain ATCC 51982 / DSM 14932 / B316)</name>
    <name type="common">Clostridium proteoclasticum</name>
    <dbReference type="NCBI Taxonomy" id="515622"/>
    <lineage>
        <taxon>Bacteria</taxon>
        <taxon>Bacillati</taxon>
        <taxon>Bacillota</taxon>
        <taxon>Clostridia</taxon>
        <taxon>Lachnospirales</taxon>
        <taxon>Lachnospiraceae</taxon>
        <taxon>Butyrivibrio</taxon>
    </lineage>
</organism>
<dbReference type="eggNOG" id="COG4769">
    <property type="taxonomic scope" value="Bacteria"/>
</dbReference>
<name>E0RYR3_BUTPB</name>
<dbReference type="AlphaFoldDB" id="E0RYR3"/>
<feature type="transmembrane region" description="Helical" evidence="1">
    <location>
        <begin position="102"/>
        <end position="124"/>
    </location>
</feature>
<dbReference type="InterPro" id="IPR010898">
    <property type="entry name" value="Hpre_diP_synth_I"/>
</dbReference>
<dbReference type="PIRSF" id="PIRSF027391">
    <property type="entry name" value="Hpre_diP_synt_I"/>
    <property type="match status" value="1"/>
</dbReference>
<dbReference type="InterPro" id="IPR014535">
    <property type="entry name" value="Hpre_diP_synt_I"/>
</dbReference>
<keyword evidence="1" id="KW-0472">Membrane</keyword>
<dbReference type="STRING" id="515622.bpr_I2024"/>
<dbReference type="RefSeq" id="WP_013281412.1">
    <property type="nucleotide sequence ID" value="NC_014387.1"/>
</dbReference>
<feature type="transmembrane region" description="Helical" evidence="1">
    <location>
        <begin position="130"/>
        <end position="156"/>
    </location>
</feature>
<evidence type="ECO:0000313" key="2">
    <source>
        <dbReference type="EMBL" id="ADL34758.1"/>
    </source>
</evidence>
<protein>
    <submittedName>
        <fullName evidence="2">Heptaprenyl diphosphate synthase component I family protein</fullName>
    </submittedName>
</protein>
<proteinExistence type="predicted"/>
<dbReference type="Proteomes" id="UP000001299">
    <property type="component" value="Chromosome 1"/>
</dbReference>